<dbReference type="OrthoDB" id="90212at2"/>
<dbReference type="PROSITE" id="PS51208">
    <property type="entry name" value="AUTOTRANSPORTER"/>
    <property type="match status" value="1"/>
</dbReference>
<reference evidence="3 4" key="1">
    <citation type="submission" date="2014-11" db="EMBL/GenBank/DDBJ databases">
        <title>Pan-genome of Gallibacterium spp.</title>
        <authorList>
            <person name="Kudirkiene E."/>
            <person name="Bojesen A.M."/>
        </authorList>
    </citation>
    <scope>NUCLEOTIDE SEQUENCE [LARGE SCALE GENOMIC DNA]</scope>
    <source>
        <strain evidence="3 4">F151</strain>
    </source>
</reference>
<keyword evidence="4" id="KW-1185">Reference proteome</keyword>
<keyword evidence="1" id="KW-0732">Signal</keyword>
<organism evidence="3 4">
    <name type="scientific">Gallibacterium genomosp. 3</name>
    <dbReference type="NCBI Taxonomy" id="505345"/>
    <lineage>
        <taxon>Bacteria</taxon>
        <taxon>Pseudomonadati</taxon>
        <taxon>Pseudomonadota</taxon>
        <taxon>Gammaproteobacteria</taxon>
        <taxon>Pasteurellales</taxon>
        <taxon>Pasteurellaceae</taxon>
        <taxon>Gallibacterium</taxon>
    </lineage>
</organism>
<dbReference type="Proteomes" id="UP000243558">
    <property type="component" value="Unassembled WGS sequence"/>
</dbReference>
<gene>
    <name evidence="3" type="ORF">QV01_03545</name>
</gene>
<dbReference type="Gene3D" id="2.40.128.130">
    <property type="entry name" value="Autotransporter beta-domain"/>
    <property type="match status" value="1"/>
</dbReference>
<dbReference type="SUPFAM" id="SSF103515">
    <property type="entry name" value="Autotransporter"/>
    <property type="match status" value="1"/>
</dbReference>
<dbReference type="Pfam" id="PF03797">
    <property type="entry name" value="Autotransporter"/>
    <property type="match status" value="1"/>
</dbReference>
<name>A0A1A7NVB5_9PAST</name>
<feature type="domain" description="Autotransporter" evidence="2">
    <location>
        <begin position="1453"/>
        <end position="1729"/>
    </location>
</feature>
<dbReference type="InterPro" id="IPR006315">
    <property type="entry name" value="OM_autotransptr_brl_dom"/>
</dbReference>
<feature type="chain" id="PRO_5008358852" description="Autotransporter domain-containing protein" evidence="1">
    <location>
        <begin position="26"/>
        <end position="1729"/>
    </location>
</feature>
<dbReference type="EMBL" id="JTJM01000013">
    <property type="protein sequence ID" value="OBW92949.1"/>
    <property type="molecule type" value="Genomic_DNA"/>
</dbReference>
<dbReference type="GO" id="GO:0019867">
    <property type="term" value="C:outer membrane"/>
    <property type="evidence" value="ECO:0007669"/>
    <property type="project" value="InterPro"/>
</dbReference>
<comment type="caution">
    <text evidence="3">The sequence shown here is derived from an EMBL/GenBank/DDBJ whole genome shotgun (WGS) entry which is preliminary data.</text>
</comment>
<dbReference type="InterPro" id="IPR005546">
    <property type="entry name" value="Autotransporte_beta"/>
</dbReference>
<feature type="signal peptide" evidence="1">
    <location>
        <begin position="1"/>
        <end position="25"/>
    </location>
</feature>
<dbReference type="InterPro" id="IPR036709">
    <property type="entry name" value="Autotransporte_beta_dom_sf"/>
</dbReference>
<dbReference type="SMART" id="SM00869">
    <property type="entry name" value="Autotransporter"/>
    <property type="match status" value="1"/>
</dbReference>
<proteinExistence type="predicted"/>
<evidence type="ECO:0000256" key="1">
    <source>
        <dbReference type="SAM" id="SignalP"/>
    </source>
</evidence>
<protein>
    <recommendedName>
        <fullName evidence="2">Autotransporter domain-containing protein</fullName>
    </recommendedName>
</protein>
<dbReference type="NCBIfam" id="TIGR01414">
    <property type="entry name" value="autotrans_barl"/>
    <property type="match status" value="1"/>
</dbReference>
<evidence type="ECO:0000313" key="4">
    <source>
        <dbReference type="Proteomes" id="UP000243558"/>
    </source>
</evidence>
<sequence length="1729" mass="187150">MKKFQFPLKTTALVVLTALSQQVSAHTVYDESDLYVQDRDVPYALVNDYLTVTSFAEITDKADEYSGLFVGVHNRTGNPVRINWYGDMDGKNPQTGAINNGRIYGRLFINAINSGDTYETQEKVKLKDYRSSIAPDGQANGIDAYGWVPVSNENDMTFALDKVENTGVVSGFAQLQTGAGTHRSLVVVNASANGVSLYGAGDFGKYIIGADGSEVAVDAGTGGSRSARSVRSALEESNVSSIGEIPASLSSDDKNFYGKNIRIALDKLENSGLIQGKVVAQGKEVLDISHNDAQDYAMTSWASGNGVSLRTHLITQDRRTYSYEKINEAKLGNVNNNVGGRIVGDALLRSVDVKNDGSTNYTRSYDTGNGISVAARTLRFAKDQTFAGVGNVNNQGNIKGHLVQISGNNQSRSLHNYSQSQAYNAGNGIGLSLEATQNVLGPVDEYGFRNEPGVRLSIGNIDNKGRIDGFADLKAGSGYGVINVEAMGVGNGISVSLKAGSAQDYTAKVGNINNDGVILGYLKAQAGMGGGGKQGDVLANKNLPLKEVELIITDDSNWNNNYRVNQAPQAPEEAVSCIRYGRTKHSNCIQINAISDIKGSGNGVSIYTGRASNELTLGDVNNRGVMSGYSEMYHGFSDSEYRRVDFLGTGVGLFVDQPVSSNINNQGIISGNHAALLAKGSISDAYNVSEPSYQSAFTGTINNYGLMAGQLIAGNYNGGRTDADAKHQTYLYFNADKDPVNNMGTYVYLGKRAVMSQRAESTSTASARDDFMNPAQSTKLSGLAEDIRKLNDHYKRNDNSILPSFKSFALDDIKRVEKAYGSISDSLNDDARINLYFKLNEALTDTKTADSFKLSYEDPWLSPAKWRDEDNRTEILAQKNKLINQQQKLAGLIQSLNGDSGFKVIYNQYLAFYNEQIKQLNEKLIKLNDHLKGVYHVDKPVVASEDGVVELLNTGSSTDALASAPYGVLDRIESAANSTQTIGGVEYKIINALISGRDSSYTAVDNTIDHTIINGVGVANGALVANKDLTLTNSIVNGFVTALNIQGNTVVRLENTILNANGFAVKVLKDDGSVETRKPHAVLGDDANNVLYIGRNSIINGDIDLKAGNDKVVIADETIRINVTDHTLDLGEGNGDELVLGENVTAPTATPIVVDYTVAGVERLRVNQPSRIMANSMDLPDDIELHNKLVYQAKTNAATSLHSDSTTPPEISLAGRTLKIGIRSQEDYGRLEVENASLNVEGAKLIIDSSLLDKATVENENWVINDVVGVKRIIYQCGDGALANQNCDGFERDTRIKDSFALKGKFASIIDNSAIFSLEEYHAGRDKEGNLVALDDDNATSIVLNLRVKQEQKVADIASDIPNAEAIDVVIDKAVKGKGDETAMELARDFGQLQSDEQVRTAANEVTSVINSVTSGIITDASRFLMSNVVSGVTGIINPPVTTASLNTRVPQDNYRDHLVWGKFISNWDRHSANKGIAGYKTDNQGFILGGNKRITRDLNIGVVLGYLKTKSHSIGTNQQQSLSAETWQGGVYSDWFFMPNVALETQFGYGHSTISTKRDQTILNKVVSAKFGANLGYASAGIRYYQGNDDYLITPFLRANYIWVKTNAYQETGASTRLNIKANTDQSLTLQSGVDAEMIVGDRWKVGGTLAAEVETLKIKQSITASFTASPTDTFVIQGLDKQRVQGIAGIRTEYTITPFSAVTLRYNTSFGKKYVGQQLDLNFRFTF</sequence>
<evidence type="ECO:0000259" key="2">
    <source>
        <dbReference type="PROSITE" id="PS51208"/>
    </source>
</evidence>
<dbReference type="RefSeq" id="WP_065238980.1">
    <property type="nucleotide sequence ID" value="NZ_JTJM01000013.1"/>
</dbReference>
<accession>A0A1A7NVB5</accession>
<evidence type="ECO:0000313" key="3">
    <source>
        <dbReference type="EMBL" id="OBW92949.1"/>
    </source>
</evidence>